<name>T1L054_TETUR</name>
<feature type="region of interest" description="Disordered" evidence="1">
    <location>
        <begin position="246"/>
        <end position="274"/>
    </location>
</feature>
<feature type="compositionally biased region" description="Low complexity" evidence="1">
    <location>
        <begin position="248"/>
        <end position="271"/>
    </location>
</feature>
<evidence type="ECO:0000313" key="4">
    <source>
        <dbReference type="Proteomes" id="UP000015104"/>
    </source>
</evidence>
<reference evidence="4" key="1">
    <citation type="submission" date="2011-08" db="EMBL/GenBank/DDBJ databases">
        <authorList>
            <person name="Rombauts S."/>
        </authorList>
    </citation>
    <scope>NUCLEOTIDE SEQUENCE</scope>
    <source>
        <strain evidence="4">London</strain>
    </source>
</reference>
<dbReference type="eggNOG" id="KOG3105">
    <property type="taxonomic scope" value="Eukaryota"/>
</dbReference>
<feature type="signal peptide" evidence="2">
    <location>
        <begin position="1"/>
        <end position="24"/>
    </location>
</feature>
<evidence type="ECO:0008006" key="5">
    <source>
        <dbReference type="Google" id="ProtNLM"/>
    </source>
</evidence>
<dbReference type="Proteomes" id="UP000015104">
    <property type="component" value="Unassembled WGS sequence"/>
</dbReference>
<evidence type="ECO:0000256" key="2">
    <source>
        <dbReference type="SAM" id="SignalP"/>
    </source>
</evidence>
<keyword evidence="2" id="KW-0732">Signal</keyword>
<keyword evidence="4" id="KW-1185">Reference proteome</keyword>
<dbReference type="EMBL" id="CAEY01000762">
    <property type="status" value="NOT_ANNOTATED_CDS"/>
    <property type="molecule type" value="Genomic_DNA"/>
</dbReference>
<dbReference type="EnsemblMetazoa" id="tetur29g01250.1">
    <property type="protein sequence ID" value="tetur29g01250.1"/>
    <property type="gene ID" value="tetur29g01250"/>
</dbReference>
<dbReference type="AlphaFoldDB" id="T1L054"/>
<feature type="chain" id="PRO_5004581939" description="HTH CENPB-type domain-containing protein" evidence="2">
    <location>
        <begin position="25"/>
        <end position="522"/>
    </location>
</feature>
<reference evidence="3" key="2">
    <citation type="submission" date="2015-06" db="UniProtKB">
        <authorList>
            <consortium name="EnsemblMetazoa"/>
        </authorList>
    </citation>
    <scope>IDENTIFICATION</scope>
</reference>
<evidence type="ECO:0000313" key="3">
    <source>
        <dbReference type="EnsemblMetazoa" id="tetur29g01250.1"/>
    </source>
</evidence>
<proteinExistence type="predicted"/>
<protein>
    <recommendedName>
        <fullName evidence="5">HTH CENPB-type domain-containing protein</fullName>
    </recommendedName>
</protein>
<accession>T1L054</accession>
<evidence type="ECO:0000256" key="1">
    <source>
        <dbReference type="SAM" id="MobiDB-lite"/>
    </source>
</evidence>
<sequence>MMSIILSLISTQWIFFGHKMAVFAKNCGPRESEFAFPKNFGNDVGIRLNHALLRDCDDISKWQNRISSSSTFPPWLTTGKADALELHLSTTMLKALLAIIDASSQMKFPCAVLPFRKRIATIPVHATVPSGPSMKKTLLKGSVFFTAVRIDESELGKPTYKGCMVGPTIKFFSQYVFSNALSNTTSSAIDRSENFDINQHETTTEENIFAIVLFEQIKAKMNSTLEIDDEISLVYDLSLGDEDEEMESAASQYSSSSSSSQQTSSSSQESEGGPVAKKLAIDLRISQETINKIVQYAANHSIGSTAKYFKRSKSDIQSLLECVAKGGSTPAKQTAIRDFVKAKFEEARASGSIIHYWHLQAWGREEAREVGYDSFKASRWWIDNFKMKNRIVSRKITRIVSHRELASEQQIIETARSFVTDFNDVKRYASSGWNSRRKSSERLSSNMPNNCEAFAGLANIKMYAKVSRDGKAICESSDKQSVHSKSSVINPLARAASVNKFVTKVAAKRIFLVAVVIRFAIS</sequence>
<dbReference type="HOGENOM" id="CLU_522098_0_0_1"/>
<organism evidence="3 4">
    <name type="scientific">Tetranychus urticae</name>
    <name type="common">Two-spotted spider mite</name>
    <dbReference type="NCBI Taxonomy" id="32264"/>
    <lineage>
        <taxon>Eukaryota</taxon>
        <taxon>Metazoa</taxon>
        <taxon>Ecdysozoa</taxon>
        <taxon>Arthropoda</taxon>
        <taxon>Chelicerata</taxon>
        <taxon>Arachnida</taxon>
        <taxon>Acari</taxon>
        <taxon>Acariformes</taxon>
        <taxon>Trombidiformes</taxon>
        <taxon>Prostigmata</taxon>
        <taxon>Eleutherengona</taxon>
        <taxon>Raphignathae</taxon>
        <taxon>Tetranychoidea</taxon>
        <taxon>Tetranychidae</taxon>
        <taxon>Tetranychus</taxon>
    </lineage>
</organism>